<sequence length="98" mass="10126">MANLNVTYGDLKTAAGQLSTGKGALEDKLNELQRLVGDLVSSGFVTDAASGAFHDSYTQFTTGATQAVSGIQGLSDYLNKAADALQNTDQELANAIKG</sequence>
<proteinExistence type="predicted"/>
<reference evidence="2 3" key="1">
    <citation type="submission" date="2017-02" db="EMBL/GenBank/DDBJ databases">
        <authorList>
            <person name="Peterson S.W."/>
        </authorList>
    </citation>
    <scope>NUCLEOTIDE SEQUENCE [LARGE SCALE GENOMIC DNA]</scope>
    <source>
        <strain evidence="2 3">VKM Ac-2059</strain>
    </source>
</reference>
<evidence type="ECO:0000313" key="3">
    <source>
        <dbReference type="Proteomes" id="UP000190857"/>
    </source>
</evidence>
<evidence type="ECO:0000313" key="2">
    <source>
        <dbReference type="EMBL" id="SKC59030.1"/>
    </source>
</evidence>
<keyword evidence="3" id="KW-1185">Reference proteome</keyword>
<protein>
    <submittedName>
        <fullName evidence="2">WXG100 family type VII secretion target</fullName>
    </submittedName>
</protein>
<dbReference type="InterPro" id="IPR036689">
    <property type="entry name" value="ESAT-6-like_sf"/>
</dbReference>
<gene>
    <name evidence="1" type="ORF">SAMN06309945_1921</name>
    <name evidence="2" type="ORF">SAMN06309945_1927</name>
</gene>
<dbReference type="STRING" id="123320.SAMN06309945_1921"/>
<dbReference type="Pfam" id="PF06013">
    <property type="entry name" value="WXG100"/>
    <property type="match status" value="1"/>
</dbReference>
<dbReference type="OrthoDB" id="3268062at2"/>
<dbReference type="EMBL" id="FUZP01000002">
    <property type="protein sequence ID" value="SKC59030.1"/>
    <property type="molecule type" value="Genomic_DNA"/>
</dbReference>
<dbReference type="Gene3D" id="1.10.287.1060">
    <property type="entry name" value="ESAT-6-like"/>
    <property type="match status" value="1"/>
</dbReference>
<dbReference type="AlphaFoldDB" id="A0A1T5K607"/>
<organism evidence="2 3">
    <name type="scientific">Okibacterium fritillariae</name>
    <dbReference type="NCBI Taxonomy" id="123320"/>
    <lineage>
        <taxon>Bacteria</taxon>
        <taxon>Bacillati</taxon>
        <taxon>Actinomycetota</taxon>
        <taxon>Actinomycetes</taxon>
        <taxon>Micrococcales</taxon>
        <taxon>Microbacteriaceae</taxon>
        <taxon>Okibacterium</taxon>
    </lineage>
</organism>
<dbReference type="EMBL" id="FUZP01000002">
    <property type="protein sequence ID" value="SKC58978.1"/>
    <property type="molecule type" value="Genomic_DNA"/>
</dbReference>
<dbReference type="InterPro" id="IPR010310">
    <property type="entry name" value="T7SS_ESAT-6-like"/>
</dbReference>
<dbReference type="Proteomes" id="UP000190857">
    <property type="component" value="Unassembled WGS sequence"/>
</dbReference>
<evidence type="ECO:0000313" key="1">
    <source>
        <dbReference type="EMBL" id="SKC58978.1"/>
    </source>
</evidence>
<accession>A0A1T5K607</accession>
<dbReference type="SUPFAM" id="SSF140453">
    <property type="entry name" value="EsxAB dimer-like"/>
    <property type="match status" value="1"/>
</dbReference>
<name>A0A1T5K607_9MICO</name>
<dbReference type="RefSeq" id="WP_077055063.1">
    <property type="nucleotide sequence ID" value="NZ_FUZP01000002.1"/>
</dbReference>